<evidence type="ECO:0000313" key="5">
    <source>
        <dbReference type="EMBL" id="MDT0263209.1"/>
    </source>
</evidence>
<feature type="domain" description="Beta-ketoacyl-[acyl-carrier-protein] synthase III N-terminal" evidence="4">
    <location>
        <begin position="123"/>
        <end position="211"/>
    </location>
</feature>
<feature type="domain" description="Beta-ketoacyl-[acyl-carrier-protein] synthase III C-terminal" evidence="3">
    <location>
        <begin position="265"/>
        <end position="341"/>
    </location>
</feature>
<comment type="caution">
    <text evidence="5">The sequence shown here is derived from an EMBL/GenBank/DDBJ whole genome shotgun (WGS) entry which is preliminary data.</text>
</comment>
<keyword evidence="6" id="KW-1185">Reference proteome</keyword>
<evidence type="ECO:0000259" key="3">
    <source>
        <dbReference type="Pfam" id="PF08541"/>
    </source>
</evidence>
<keyword evidence="2" id="KW-0012">Acyltransferase</keyword>
<evidence type="ECO:0000256" key="1">
    <source>
        <dbReference type="ARBA" id="ARBA00022679"/>
    </source>
</evidence>
<dbReference type="SUPFAM" id="SSF53901">
    <property type="entry name" value="Thiolase-like"/>
    <property type="match status" value="1"/>
</dbReference>
<gene>
    <name evidence="5" type="ORF">RM423_17620</name>
</gene>
<dbReference type="NCBIfam" id="NF006720">
    <property type="entry name" value="PRK09258.1"/>
    <property type="match status" value="1"/>
</dbReference>
<accession>A0ABU2JFG9</accession>
<dbReference type="EMBL" id="JAVREH010000031">
    <property type="protein sequence ID" value="MDT0263209.1"/>
    <property type="molecule type" value="Genomic_DNA"/>
</dbReference>
<dbReference type="InterPro" id="IPR016039">
    <property type="entry name" value="Thiolase-like"/>
</dbReference>
<name>A0ABU2JFG9_9ACTN</name>
<protein>
    <submittedName>
        <fullName evidence="5">3-oxoacyl-ACP synthase III</fullName>
    </submittedName>
</protein>
<dbReference type="Gene3D" id="3.40.47.10">
    <property type="match status" value="2"/>
</dbReference>
<organism evidence="5 6">
    <name type="scientific">Jatrophihabitans lederbergiae</name>
    <dbReference type="NCBI Taxonomy" id="3075547"/>
    <lineage>
        <taxon>Bacteria</taxon>
        <taxon>Bacillati</taxon>
        <taxon>Actinomycetota</taxon>
        <taxon>Actinomycetes</taxon>
        <taxon>Jatrophihabitantales</taxon>
        <taxon>Jatrophihabitantaceae</taxon>
        <taxon>Jatrophihabitans</taxon>
    </lineage>
</organism>
<dbReference type="InterPro" id="IPR013751">
    <property type="entry name" value="ACP_syn_III_N"/>
</dbReference>
<dbReference type="Pfam" id="PF08541">
    <property type="entry name" value="ACP_syn_III_C"/>
    <property type="match status" value="1"/>
</dbReference>
<dbReference type="Proteomes" id="UP001183176">
    <property type="component" value="Unassembled WGS sequence"/>
</dbReference>
<dbReference type="PANTHER" id="PTHR34069:SF3">
    <property type="entry name" value="ACYL-COA:ACYL-COA ALKYLTRANSFERASE"/>
    <property type="match status" value="1"/>
</dbReference>
<dbReference type="Pfam" id="PF08545">
    <property type="entry name" value="ACP_syn_III"/>
    <property type="match status" value="1"/>
</dbReference>
<dbReference type="PANTHER" id="PTHR34069">
    <property type="entry name" value="3-OXOACYL-[ACYL-CARRIER-PROTEIN] SYNTHASE 3"/>
    <property type="match status" value="1"/>
</dbReference>
<dbReference type="CDD" id="cd00830">
    <property type="entry name" value="KAS_III"/>
    <property type="match status" value="1"/>
</dbReference>
<keyword evidence="1" id="KW-0808">Transferase</keyword>
<sequence length="341" mass="36006">MAGNSEFRSTNATVLTVALIDAPVVVTSAQLDEGLVEAYRRVGLRPGLIERLAGIRERRWWADGTTFADGAAMAGGKAIAESGVSVEDIGLLVNTSVSRAHLEPATAASVHDAIGLPSSCQSFDITNACLGFLNGMQLAAAMIDSGQIEHALIVCGEDARPAHEAALRRLADEASTSKDVIAEFATLTLGSGAVAMVLGRADRHPEGHRIIGGATRASTSHHELCVGDVELMRTDSKNLLKYGLELCVGLWEDARAHFDWSDGADLYVIHQVSQVHTDAICAGLGIDPDRVPRTFPTRGNMGPASVPFTLATRADSLNRGDKVLLMGVGSGLNASCLELEW</sequence>
<dbReference type="InterPro" id="IPR013747">
    <property type="entry name" value="ACP_syn_III_C"/>
</dbReference>
<reference evidence="6" key="1">
    <citation type="submission" date="2023-07" db="EMBL/GenBank/DDBJ databases">
        <title>30 novel species of actinomycetes from the DSMZ collection.</title>
        <authorList>
            <person name="Nouioui I."/>
        </authorList>
    </citation>
    <scope>NUCLEOTIDE SEQUENCE [LARGE SCALE GENOMIC DNA]</scope>
    <source>
        <strain evidence="6">DSM 44399</strain>
    </source>
</reference>
<evidence type="ECO:0000259" key="4">
    <source>
        <dbReference type="Pfam" id="PF08545"/>
    </source>
</evidence>
<evidence type="ECO:0000313" key="6">
    <source>
        <dbReference type="Proteomes" id="UP001183176"/>
    </source>
</evidence>
<dbReference type="RefSeq" id="WP_311424356.1">
    <property type="nucleotide sequence ID" value="NZ_JAVREH010000031.1"/>
</dbReference>
<evidence type="ECO:0000256" key="2">
    <source>
        <dbReference type="ARBA" id="ARBA00023315"/>
    </source>
</evidence>
<proteinExistence type="predicted"/>